<evidence type="ECO:0000313" key="5">
    <source>
        <dbReference type="Proteomes" id="UP000256345"/>
    </source>
</evidence>
<dbReference type="EMBL" id="QUMU01000006">
    <property type="protein sequence ID" value="REG30985.1"/>
    <property type="molecule type" value="Genomic_DNA"/>
</dbReference>
<dbReference type="AlphaFoldDB" id="A0AAC8Q133"/>
<sequence>MDRTGSADLPLHSGRVPDWLAERMARMSRVLVEALVLHYGRHEVLRRLAHPFWFQSLGAVMGMDWHSSGVTTTVLGALKRGLTPGGRQLGLYVVGGKGLQARRTPDELRIIGDRVGIDADALIRASRLAAKVDSAAVQDGFELYAHSLILSDDNAWAVVQQGMNAEARQARRYHWLSEGLGSFVESPHAAIEGPNQGVILNLTDRRASRARAAQVELVSQGPDVVLGALRKLRPLSQPEPVPFTPPLPHLQMPVHEEVTRDDVVLRRLHGTLAAAAEQGPRDFAELLLTPGVGARTVAALASVAEVLHGSPSRFTDPARFAFAQGGKDRQPFPVRLDVYDETLRVLRSAVDAAKLGNDERLQAIRELDRQARRLESVVSAASSGASFEALVEEGWKDLTELLPTDAPPRRPSGRPGWRRRGARTQLELPGLDEETPGGSSSHSR</sequence>
<evidence type="ECO:0000256" key="1">
    <source>
        <dbReference type="SAM" id="MobiDB-lite"/>
    </source>
</evidence>
<feature type="region of interest" description="Disordered" evidence="1">
    <location>
        <begin position="401"/>
        <end position="444"/>
    </location>
</feature>
<organism evidence="2 4">
    <name type="scientific">Archangium gephyra</name>
    <dbReference type="NCBI Taxonomy" id="48"/>
    <lineage>
        <taxon>Bacteria</taxon>
        <taxon>Pseudomonadati</taxon>
        <taxon>Myxococcota</taxon>
        <taxon>Myxococcia</taxon>
        <taxon>Myxococcales</taxon>
        <taxon>Cystobacterineae</taxon>
        <taxon>Archangiaceae</taxon>
        <taxon>Archangium</taxon>
    </lineage>
</organism>
<dbReference type="InterPro" id="IPR008482">
    <property type="entry name" value="DUF763"/>
</dbReference>
<dbReference type="EMBL" id="CP011509">
    <property type="protein sequence ID" value="AKI99079.1"/>
    <property type="molecule type" value="Genomic_DNA"/>
</dbReference>
<dbReference type="PANTHER" id="PTHR38597:SF1">
    <property type="entry name" value="BLL3834 PROTEIN"/>
    <property type="match status" value="1"/>
</dbReference>
<accession>A0AAC8Q133</accession>
<gene>
    <name evidence="2" type="ORF">AA314_00706</name>
    <name evidence="3" type="ORF">ATI61_106455</name>
</gene>
<proteinExistence type="predicted"/>
<evidence type="ECO:0008006" key="6">
    <source>
        <dbReference type="Google" id="ProtNLM"/>
    </source>
</evidence>
<reference evidence="3 5" key="2">
    <citation type="submission" date="2018-08" db="EMBL/GenBank/DDBJ databases">
        <title>Genomic Encyclopedia of Archaeal and Bacterial Type Strains, Phase II (KMG-II): from individual species to whole genera.</title>
        <authorList>
            <person name="Goeker M."/>
        </authorList>
    </citation>
    <scope>NUCLEOTIDE SEQUENCE [LARGE SCALE GENOMIC DNA]</scope>
    <source>
        <strain evidence="3 5">DSM 2261</strain>
    </source>
</reference>
<reference evidence="2 4" key="1">
    <citation type="submission" date="2015-05" db="EMBL/GenBank/DDBJ databases">
        <title>Genome assembly of Archangium gephyra DSM 2261.</title>
        <authorList>
            <person name="Sharma G."/>
            <person name="Subramanian S."/>
        </authorList>
    </citation>
    <scope>NUCLEOTIDE SEQUENCE [LARGE SCALE GENOMIC DNA]</scope>
    <source>
        <strain evidence="2 4">DSM 2261</strain>
    </source>
</reference>
<evidence type="ECO:0000313" key="4">
    <source>
        <dbReference type="Proteomes" id="UP000035579"/>
    </source>
</evidence>
<dbReference type="KEGG" id="age:AA314_00706"/>
<dbReference type="Proteomes" id="UP000256345">
    <property type="component" value="Unassembled WGS sequence"/>
</dbReference>
<dbReference type="Proteomes" id="UP000035579">
    <property type="component" value="Chromosome"/>
</dbReference>
<dbReference type="RefSeq" id="WP_063796852.1">
    <property type="nucleotide sequence ID" value="NZ_CP011509.1"/>
</dbReference>
<evidence type="ECO:0000313" key="2">
    <source>
        <dbReference type="EMBL" id="AKI99079.1"/>
    </source>
</evidence>
<dbReference type="PANTHER" id="PTHR38597">
    <property type="entry name" value="BLL3834 PROTEIN"/>
    <property type="match status" value="1"/>
</dbReference>
<dbReference type="Pfam" id="PF05559">
    <property type="entry name" value="DUF763"/>
    <property type="match status" value="1"/>
</dbReference>
<protein>
    <recommendedName>
        <fullName evidence="6">DUF763 domain-containing protein</fullName>
    </recommendedName>
</protein>
<evidence type="ECO:0000313" key="3">
    <source>
        <dbReference type="EMBL" id="REG30985.1"/>
    </source>
</evidence>
<keyword evidence="5" id="KW-1185">Reference proteome</keyword>
<name>A0AAC8Q133_9BACT</name>